<proteinExistence type="predicted"/>
<keyword evidence="6" id="KW-1185">Reference proteome</keyword>
<evidence type="ECO:0000256" key="1">
    <source>
        <dbReference type="ARBA" id="ARBA00022679"/>
    </source>
</evidence>
<dbReference type="AlphaFoldDB" id="A0AAE0CKC1"/>
<keyword evidence="2" id="KW-0547">Nucleotide-binding</keyword>
<dbReference type="InterPro" id="IPR052059">
    <property type="entry name" value="CR_Ser/Thr_kinase"/>
</dbReference>
<dbReference type="Gene3D" id="1.10.510.10">
    <property type="entry name" value="Transferase(Phosphotransferase) domain 1"/>
    <property type="match status" value="1"/>
</dbReference>
<protein>
    <submittedName>
        <fullName evidence="5">Uncharacterized protein</fullName>
    </submittedName>
</protein>
<dbReference type="Proteomes" id="UP001280121">
    <property type="component" value="Unassembled WGS sequence"/>
</dbReference>
<evidence type="ECO:0000256" key="3">
    <source>
        <dbReference type="ARBA" id="ARBA00022777"/>
    </source>
</evidence>
<evidence type="ECO:0000313" key="6">
    <source>
        <dbReference type="Proteomes" id="UP001280121"/>
    </source>
</evidence>
<evidence type="ECO:0000256" key="4">
    <source>
        <dbReference type="ARBA" id="ARBA00022840"/>
    </source>
</evidence>
<sequence length="158" mass="17730">MDVALRDQNDSLFMSILRIRVWIKHYLAWNLHENNRQVELVDSRLPEFNEEEAKRMIGVALLCTQTLPSLRPPMSRVVAMLCGDMEVSTVTTKPGYLTDWKYDDTTTTGSFMSSDKATIGTDNCSNFTSSSTTEVADAQRSPADVTKPILHDIIGEGR</sequence>
<keyword evidence="1" id="KW-0808">Transferase</keyword>
<dbReference type="PANTHER" id="PTHR47973">
    <property type="entry name" value="CYSTEINE-RICH RECEPTOR-LIKE PROTEIN KINASE 3"/>
    <property type="match status" value="1"/>
</dbReference>
<reference evidence="5" key="1">
    <citation type="journal article" date="2023" name="Plant J.">
        <title>Genome sequences and population genomics provide insights into the demographic history, inbreeding, and mutation load of two 'living fossil' tree species of Dipteronia.</title>
        <authorList>
            <person name="Feng Y."/>
            <person name="Comes H.P."/>
            <person name="Chen J."/>
            <person name="Zhu S."/>
            <person name="Lu R."/>
            <person name="Zhang X."/>
            <person name="Li P."/>
            <person name="Qiu J."/>
            <person name="Olsen K.M."/>
            <person name="Qiu Y."/>
        </authorList>
    </citation>
    <scope>NUCLEOTIDE SEQUENCE</scope>
    <source>
        <strain evidence="5">KIB01</strain>
    </source>
</reference>
<evidence type="ECO:0000313" key="5">
    <source>
        <dbReference type="EMBL" id="KAK2654327.1"/>
    </source>
</evidence>
<accession>A0AAE0CKC1</accession>
<name>A0AAE0CKC1_9ROSI</name>
<dbReference type="GO" id="GO:0005524">
    <property type="term" value="F:ATP binding"/>
    <property type="evidence" value="ECO:0007669"/>
    <property type="project" value="UniProtKB-KW"/>
</dbReference>
<gene>
    <name evidence="5" type="ORF">Ddye_014183</name>
</gene>
<dbReference type="GO" id="GO:0016301">
    <property type="term" value="F:kinase activity"/>
    <property type="evidence" value="ECO:0007669"/>
    <property type="project" value="UniProtKB-KW"/>
</dbReference>
<dbReference type="EMBL" id="JANJYI010000004">
    <property type="protein sequence ID" value="KAK2654327.1"/>
    <property type="molecule type" value="Genomic_DNA"/>
</dbReference>
<organism evidence="5 6">
    <name type="scientific">Dipteronia dyeriana</name>
    <dbReference type="NCBI Taxonomy" id="168575"/>
    <lineage>
        <taxon>Eukaryota</taxon>
        <taxon>Viridiplantae</taxon>
        <taxon>Streptophyta</taxon>
        <taxon>Embryophyta</taxon>
        <taxon>Tracheophyta</taxon>
        <taxon>Spermatophyta</taxon>
        <taxon>Magnoliopsida</taxon>
        <taxon>eudicotyledons</taxon>
        <taxon>Gunneridae</taxon>
        <taxon>Pentapetalae</taxon>
        <taxon>rosids</taxon>
        <taxon>malvids</taxon>
        <taxon>Sapindales</taxon>
        <taxon>Sapindaceae</taxon>
        <taxon>Hippocastanoideae</taxon>
        <taxon>Acereae</taxon>
        <taxon>Dipteronia</taxon>
    </lineage>
</organism>
<keyword evidence="3" id="KW-0418">Kinase</keyword>
<comment type="caution">
    <text evidence="5">The sequence shown here is derived from an EMBL/GenBank/DDBJ whole genome shotgun (WGS) entry which is preliminary data.</text>
</comment>
<evidence type="ECO:0000256" key="2">
    <source>
        <dbReference type="ARBA" id="ARBA00022741"/>
    </source>
</evidence>
<keyword evidence="4" id="KW-0067">ATP-binding</keyword>